<sequence>GVTSSDDSTGTTPTAFTGTTGTGTTSSGGTSSDDSTGTTSTANTGSTGTEQHRLAEQHPVMTAPVQRTRERQALEQFRLEEPHLVVVHQVLWEPEAWDQMVLKHPIQ</sequence>
<keyword evidence="3" id="KW-1185">Reference proteome</keyword>
<feature type="region of interest" description="Disordered" evidence="1">
    <location>
        <begin position="1"/>
        <end position="67"/>
    </location>
</feature>
<evidence type="ECO:0000313" key="2">
    <source>
        <dbReference type="EMBL" id="GFT03865.1"/>
    </source>
</evidence>
<dbReference type="AlphaFoldDB" id="A0A8X6NB40"/>
<gene>
    <name evidence="2" type="ORF">NPIL_683331</name>
</gene>
<feature type="compositionally biased region" description="Low complexity" evidence="1">
    <location>
        <begin position="1"/>
        <end position="49"/>
    </location>
</feature>
<feature type="non-terminal residue" evidence="2">
    <location>
        <position position="1"/>
    </location>
</feature>
<accession>A0A8X6NB40</accession>
<feature type="non-terminal residue" evidence="2">
    <location>
        <position position="107"/>
    </location>
</feature>
<proteinExistence type="predicted"/>
<evidence type="ECO:0000313" key="3">
    <source>
        <dbReference type="Proteomes" id="UP000887013"/>
    </source>
</evidence>
<dbReference type="Proteomes" id="UP000887013">
    <property type="component" value="Unassembled WGS sequence"/>
</dbReference>
<protein>
    <submittedName>
        <fullName evidence="2">Uncharacterized protein</fullName>
    </submittedName>
</protein>
<evidence type="ECO:0000256" key="1">
    <source>
        <dbReference type="SAM" id="MobiDB-lite"/>
    </source>
</evidence>
<reference evidence="2" key="1">
    <citation type="submission" date="2020-08" db="EMBL/GenBank/DDBJ databases">
        <title>Multicomponent nature underlies the extraordinary mechanical properties of spider dragline silk.</title>
        <authorList>
            <person name="Kono N."/>
            <person name="Nakamura H."/>
            <person name="Mori M."/>
            <person name="Yoshida Y."/>
            <person name="Ohtoshi R."/>
            <person name="Malay A.D."/>
            <person name="Moran D.A.P."/>
            <person name="Tomita M."/>
            <person name="Numata K."/>
            <person name="Arakawa K."/>
        </authorList>
    </citation>
    <scope>NUCLEOTIDE SEQUENCE</scope>
</reference>
<organism evidence="2 3">
    <name type="scientific">Nephila pilipes</name>
    <name type="common">Giant wood spider</name>
    <name type="synonym">Nephila maculata</name>
    <dbReference type="NCBI Taxonomy" id="299642"/>
    <lineage>
        <taxon>Eukaryota</taxon>
        <taxon>Metazoa</taxon>
        <taxon>Ecdysozoa</taxon>
        <taxon>Arthropoda</taxon>
        <taxon>Chelicerata</taxon>
        <taxon>Arachnida</taxon>
        <taxon>Araneae</taxon>
        <taxon>Araneomorphae</taxon>
        <taxon>Entelegynae</taxon>
        <taxon>Araneoidea</taxon>
        <taxon>Nephilidae</taxon>
        <taxon>Nephila</taxon>
    </lineage>
</organism>
<comment type="caution">
    <text evidence="2">The sequence shown here is derived from an EMBL/GenBank/DDBJ whole genome shotgun (WGS) entry which is preliminary data.</text>
</comment>
<name>A0A8X6NB40_NEPPI</name>
<dbReference type="EMBL" id="BMAW01007466">
    <property type="protein sequence ID" value="GFT03865.1"/>
    <property type="molecule type" value="Genomic_DNA"/>
</dbReference>